<dbReference type="eggNOG" id="ENOG502TAM5">
    <property type="taxonomic scope" value="Eukaryota"/>
</dbReference>
<dbReference type="EMBL" id="AGNL01018654">
    <property type="protein sequence ID" value="EJK62741.1"/>
    <property type="molecule type" value="Genomic_DNA"/>
</dbReference>
<evidence type="ECO:0000313" key="3">
    <source>
        <dbReference type="Proteomes" id="UP000266841"/>
    </source>
</evidence>
<dbReference type="Proteomes" id="UP000266841">
    <property type="component" value="Unassembled WGS sequence"/>
</dbReference>
<accession>K0SP58</accession>
<evidence type="ECO:0000313" key="2">
    <source>
        <dbReference type="EMBL" id="EJK62741.1"/>
    </source>
</evidence>
<gene>
    <name evidence="2" type="ORF">THAOC_16635</name>
</gene>
<dbReference type="AlphaFoldDB" id="K0SP58"/>
<keyword evidence="3" id="KW-1185">Reference proteome</keyword>
<organism evidence="2 3">
    <name type="scientific">Thalassiosira oceanica</name>
    <name type="common">Marine diatom</name>
    <dbReference type="NCBI Taxonomy" id="159749"/>
    <lineage>
        <taxon>Eukaryota</taxon>
        <taxon>Sar</taxon>
        <taxon>Stramenopiles</taxon>
        <taxon>Ochrophyta</taxon>
        <taxon>Bacillariophyta</taxon>
        <taxon>Coscinodiscophyceae</taxon>
        <taxon>Thalassiosirophycidae</taxon>
        <taxon>Thalassiosirales</taxon>
        <taxon>Thalassiosiraceae</taxon>
        <taxon>Thalassiosira</taxon>
    </lineage>
</organism>
<name>K0SP58_THAOC</name>
<reference evidence="2 3" key="1">
    <citation type="journal article" date="2012" name="Genome Biol.">
        <title>Genome and low-iron response of an oceanic diatom adapted to chronic iron limitation.</title>
        <authorList>
            <person name="Lommer M."/>
            <person name="Specht M."/>
            <person name="Roy A.S."/>
            <person name="Kraemer L."/>
            <person name="Andreson R."/>
            <person name="Gutowska M.A."/>
            <person name="Wolf J."/>
            <person name="Bergner S.V."/>
            <person name="Schilhabel M.B."/>
            <person name="Klostermeier U.C."/>
            <person name="Beiko R.G."/>
            <person name="Rosenstiel P."/>
            <person name="Hippler M."/>
            <person name="Laroche J."/>
        </authorList>
    </citation>
    <scope>NUCLEOTIDE SEQUENCE [LARGE SCALE GENOMIC DNA]</scope>
    <source>
        <strain evidence="2 3">CCMP1005</strain>
    </source>
</reference>
<proteinExistence type="predicted"/>
<comment type="caution">
    <text evidence="2">The sequence shown here is derived from an EMBL/GenBank/DDBJ whole genome shotgun (WGS) entry which is preliminary data.</text>
</comment>
<feature type="region of interest" description="Disordered" evidence="1">
    <location>
        <begin position="190"/>
        <end position="227"/>
    </location>
</feature>
<dbReference type="OMA" id="CEVVPIC"/>
<protein>
    <submittedName>
        <fullName evidence="2">Uncharacterized protein</fullName>
    </submittedName>
</protein>
<evidence type="ECO:0000256" key="1">
    <source>
        <dbReference type="SAM" id="MobiDB-lite"/>
    </source>
</evidence>
<sequence length="227" mass="26324">MALAFEVSDSKEIAYAIAAHDEYLSYLAFAISDRDNEWTIDPTHEFYSLPYCLMRRAKDLAVLIFTPQVPWLSGNPQVEETQCHRRAQQWQKKHGNFDPPEIDRTVEELQDQLKVGEADMFTFTKGGYYPQEYDTGLEIKAFNVSCAVMGWKIPSNWQDWRRREGPKNKWKHMMMTLEEYEEALRERAAEERAAEKGLAMARIRNGDEDDSTDAGGPRESTRNIDNC</sequence>